<organism evidence="2 3">
    <name type="scientific">Vanilla planifolia</name>
    <name type="common">Vanilla</name>
    <dbReference type="NCBI Taxonomy" id="51239"/>
    <lineage>
        <taxon>Eukaryota</taxon>
        <taxon>Viridiplantae</taxon>
        <taxon>Streptophyta</taxon>
        <taxon>Embryophyta</taxon>
        <taxon>Tracheophyta</taxon>
        <taxon>Spermatophyta</taxon>
        <taxon>Magnoliopsida</taxon>
        <taxon>Liliopsida</taxon>
        <taxon>Asparagales</taxon>
        <taxon>Orchidaceae</taxon>
        <taxon>Vanilloideae</taxon>
        <taxon>Vanilleae</taxon>
        <taxon>Vanilla</taxon>
    </lineage>
</organism>
<proteinExistence type="predicted"/>
<accession>A0A835S346</accession>
<keyword evidence="3" id="KW-1185">Reference proteome</keyword>
<name>A0A835S346_VANPL</name>
<dbReference type="Proteomes" id="UP000636800">
    <property type="component" value="Chromosome 1"/>
</dbReference>
<comment type="caution">
    <text evidence="2">The sequence shown here is derived from an EMBL/GenBank/DDBJ whole genome shotgun (WGS) entry which is preliminary data.</text>
</comment>
<gene>
    <name evidence="2" type="ORF">HPP92_004146</name>
</gene>
<sequence>MGAPIESAILLRAPSSCVLPASDRCYLARSGLVFPVKTSSKRERERAAKKREREEGSPKAAKEGRAGASWIKIVDRFERRLLRGRSLGISHRCRDLCSIRVLVGEPETQYEHRQPLGGGSLVLLLGGAE</sequence>
<evidence type="ECO:0000256" key="1">
    <source>
        <dbReference type="SAM" id="MobiDB-lite"/>
    </source>
</evidence>
<protein>
    <submittedName>
        <fullName evidence="2">Uncharacterized protein</fullName>
    </submittedName>
</protein>
<reference evidence="2 3" key="1">
    <citation type="journal article" date="2020" name="Nat. Food">
        <title>A phased Vanilla planifolia genome enables genetic improvement of flavour and production.</title>
        <authorList>
            <person name="Hasing T."/>
            <person name="Tang H."/>
            <person name="Brym M."/>
            <person name="Khazi F."/>
            <person name="Huang T."/>
            <person name="Chambers A.H."/>
        </authorList>
    </citation>
    <scope>NUCLEOTIDE SEQUENCE [LARGE SCALE GENOMIC DNA]</scope>
    <source>
        <tissue evidence="2">Leaf</tissue>
    </source>
</reference>
<dbReference type="EMBL" id="JADCNL010000001">
    <property type="protein sequence ID" value="KAG0499455.1"/>
    <property type="molecule type" value="Genomic_DNA"/>
</dbReference>
<dbReference type="OrthoDB" id="4447at2759"/>
<evidence type="ECO:0000313" key="3">
    <source>
        <dbReference type="Proteomes" id="UP000636800"/>
    </source>
</evidence>
<evidence type="ECO:0000313" key="2">
    <source>
        <dbReference type="EMBL" id="KAG0499455.1"/>
    </source>
</evidence>
<feature type="region of interest" description="Disordered" evidence="1">
    <location>
        <begin position="38"/>
        <end position="65"/>
    </location>
</feature>
<feature type="compositionally biased region" description="Basic and acidic residues" evidence="1">
    <location>
        <begin position="40"/>
        <end position="65"/>
    </location>
</feature>
<dbReference type="AlphaFoldDB" id="A0A835S346"/>